<proteinExistence type="predicted"/>
<organism evidence="1 2">
    <name type="scientific">Thermococcus gorgonarius</name>
    <dbReference type="NCBI Taxonomy" id="71997"/>
    <lineage>
        <taxon>Archaea</taxon>
        <taxon>Methanobacteriati</taxon>
        <taxon>Methanobacteriota</taxon>
        <taxon>Thermococci</taxon>
        <taxon>Thermococcales</taxon>
        <taxon>Thermococcaceae</taxon>
        <taxon>Thermococcus</taxon>
    </lineage>
</organism>
<sequence>MKKLSKAWFSHVLPHASAPEVVYYPGPSRGRRLANPKKLLAPIKEAEAATLWESFQSQAQPYATERMKYIRMVSSI</sequence>
<keyword evidence="2" id="KW-1185">Reference proteome</keyword>
<evidence type="ECO:0000313" key="2">
    <source>
        <dbReference type="Proteomes" id="UP000250134"/>
    </source>
</evidence>
<dbReference type="AlphaFoldDB" id="A0A2Z2MHL3"/>
<dbReference type="KEGG" id="tgg:A3K92_08175"/>
<reference evidence="1 2" key="1">
    <citation type="submission" date="2016-03" db="EMBL/GenBank/DDBJ databases">
        <title>Complete genome sequence of Thermococcus gorgonarius.</title>
        <authorList>
            <person name="Oger P.M."/>
        </authorList>
    </citation>
    <scope>NUCLEOTIDE SEQUENCE [LARGE SCALE GENOMIC DNA]</scope>
    <source>
        <strain evidence="1 2">W-12</strain>
    </source>
</reference>
<dbReference type="Proteomes" id="UP000250134">
    <property type="component" value="Chromosome"/>
</dbReference>
<accession>A0A2Z2MHL3</accession>
<name>A0A2Z2MHL3_THEGO</name>
<evidence type="ECO:0000313" key="1">
    <source>
        <dbReference type="EMBL" id="ASJ01458.1"/>
    </source>
</evidence>
<dbReference type="EMBL" id="CP014855">
    <property type="protein sequence ID" value="ASJ01458.1"/>
    <property type="molecule type" value="Genomic_DNA"/>
</dbReference>
<gene>
    <name evidence="1" type="ORF">A3K92_08175</name>
</gene>
<protein>
    <submittedName>
        <fullName evidence="1">Uncharacterized protein</fullName>
    </submittedName>
</protein>